<feature type="active site" evidence="8">
    <location>
        <position position="679"/>
    </location>
</feature>
<dbReference type="Gene3D" id="3.40.605.10">
    <property type="entry name" value="Aldehyde Dehydrogenase, Chain A, domain 1"/>
    <property type="match status" value="1"/>
</dbReference>
<dbReference type="InterPro" id="IPR016161">
    <property type="entry name" value="Ald_DH/histidinol_DH"/>
</dbReference>
<evidence type="ECO:0000256" key="5">
    <source>
        <dbReference type="ARBA" id="ARBA00023002"/>
    </source>
</evidence>
<dbReference type="Gene3D" id="3.40.309.10">
    <property type="entry name" value="Aldehyde Dehydrogenase, Chain A, domain 2"/>
    <property type="match status" value="1"/>
</dbReference>
<dbReference type="Gene3D" id="1.10.600.10">
    <property type="entry name" value="Farnesyl Diphosphate Synthase"/>
    <property type="match status" value="1"/>
</dbReference>
<dbReference type="InterPro" id="IPR016163">
    <property type="entry name" value="Ald_DH_C"/>
</dbReference>
<dbReference type="SFLD" id="SFLDS00005">
    <property type="entry name" value="Isoprenoid_Synthase_Type_I"/>
    <property type="match status" value="1"/>
</dbReference>
<dbReference type="GO" id="GO:0043386">
    <property type="term" value="P:mycotoxin biosynthetic process"/>
    <property type="evidence" value="ECO:0007669"/>
    <property type="project" value="UniProtKB-ARBA"/>
</dbReference>
<dbReference type="InterPro" id="IPR015590">
    <property type="entry name" value="Aldehyde_DH_dom"/>
</dbReference>
<dbReference type="InterPro" id="IPR016162">
    <property type="entry name" value="Ald_DH_N"/>
</dbReference>
<evidence type="ECO:0000256" key="1">
    <source>
        <dbReference type="ARBA" id="ARBA00009986"/>
    </source>
</evidence>
<organism evidence="11 12">
    <name type="scientific">Zymoseptoria tritici (strain ST99CH_3D7)</name>
    <dbReference type="NCBI Taxonomy" id="1276538"/>
    <lineage>
        <taxon>Eukaryota</taxon>
        <taxon>Fungi</taxon>
        <taxon>Dikarya</taxon>
        <taxon>Ascomycota</taxon>
        <taxon>Pezizomycotina</taxon>
        <taxon>Dothideomycetes</taxon>
        <taxon>Dothideomycetidae</taxon>
        <taxon>Mycosphaerellales</taxon>
        <taxon>Mycosphaerellaceae</taxon>
        <taxon>Zymoseptoria</taxon>
    </lineage>
</organism>
<dbReference type="STRING" id="1276538.A0A1X7REB1"/>
<dbReference type="SUPFAM" id="SSF53720">
    <property type="entry name" value="ALDH-like"/>
    <property type="match status" value="1"/>
</dbReference>
<reference evidence="11 12" key="1">
    <citation type="submission" date="2016-06" db="EMBL/GenBank/DDBJ databases">
        <authorList>
            <person name="Kjaerup R.B."/>
            <person name="Dalgaard T.S."/>
            <person name="Juul-Madsen H.R."/>
        </authorList>
    </citation>
    <scope>NUCLEOTIDE SEQUENCE [LARGE SCALE GENOMIC DNA]</scope>
</reference>
<dbReference type="PANTHER" id="PTHR11699">
    <property type="entry name" value="ALDEHYDE DEHYDROGENASE-RELATED"/>
    <property type="match status" value="1"/>
</dbReference>
<dbReference type="InterPro" id="IPR008949">
    <property type="entry name" value="Isoprenoid_synthase_dom_sf"/>
</dbReference>
<dbReference type="GO" id="GO:0046165">
    <property type="term" value="P:alcohol biosynthetic process"/>
    <property type="evidence" value="ECO:0007669"/>
    <property type="project" value="UniProtKB-ARBA"/>
</dbReference>
<evidence type="ECO:0000256" key="9">
    <source>
        <dbReference type="RuleBase" id="RU003345"/>
    </source>
</evidence>
<dbReference type="Pfam" id="PF00171">
    <property type="entry name" value="Aldedh"/>
    <property type="match status" value="1"/>
</dbReference>
<keyword evidence="3" id="KW-0479">Metal-binding</keyword>
<keyword evidence="4" id="KW-0460">Magnesium</keyword>
<dbReference type="GO" id="GO:0046872">
    <property type="term" value="F:metal ion binding"/>
    <property type="evidence" value="ECO:0007669"/>
    <property type="project" value="UniProtKB-KW"/>
</dbReference>
<proteinExistence type="inferred from homology"/>
<keyword evidence="12" id="KW-1185">Reference proteome</keyword>
<dbReference type="EMBL" id="LT853692">
    <property type="protein sequence ID" value="SMQ45735.1"/>
    <property type="molecule type" value="Genomic_DNA"/>
</dbReference>
<evidence type="ECO:0000256" key="4">
    <source>
        <dbReference type="ARBA" id="ARBA00022842"/>
    </source>
</evidence>
<gene>
    <name evidence="11" type="ORF">ZT3D7_G880</name>
</gene>
<dbReference type="GO" id="GO:0004029">
    <property type="term" value="F:aldehyde dehydrogenase (NAD+) activity"/>
    <property type="evidence" value="ECO:0007669"/>
    <property type="project" value="UniProtKB-EC"/>
</dbReference>
<evidence type="ECO:0000256" key="2">
    <source>
        <dbReference type="ARBA" id="ARBA00022679"/>
    </source>
</evidence>
<evidence type="ECO:0000256" key="8">
    <source>
        <dbReference type="PROSITE-ProRule" id="PRU10007"/>
    </source>
</evidence>
<feature type="domain" description="Aldehyde dehydrogenase" evidence="10">
    <location>
        <begin position="443"/>
        <end position="906"/>
    </location>
</feature>
<dbReference type="PROSITE" id="PS00687">
    <property type="entry name" value="ALDEHYDE_DEHYDR_GLU"/>
    <property type="match status" value="1"/>
</dbReference>
<evidence type="ECO:0000313" key="12">
    <source>
        <dbReference type="Proteomes" id="UP000215127"/>
    </source>
</evidence>
<evidence type="ECO:0000259" key="10">
    <source>
        <dbReference type="Pfam" id="PF00171"/>
    </source>
</evidence>
<keyword evidence="2" id="KW-0808">Transferase</keyword>
<keyword evidence="5 9" id="KW-0560">Oxidoreductase</keyword>
<dbReference type="SUPFAM" id="SSF48576">
    <property type="entry name" value="Terpenoid synthases"/>
    <property type="match status" value="1"/>
</dbReference>
<dbReference type="PROSITE" id="PS00723">
    <property type="entry name" value="POLYPRENYL_SYNTHASE_1"/>
    <property type="match status" value="1"/>
</dbReference>
<name>A0A1X7REB1_ZYMT9</name>
<dbReference type="PROSITE" id="PS00444">
    <property type="entry name" value="POLYPRENYL_SYNTHASE_2"/>
    <property type="match status" value="1"/>
</dbReference>
<accession>A0A1X7REB1</accession>
<evidence type="ECO:0000313" key="11">
    <source>
        <dbReference type="EMBL" id="SMQ45735.1"/>
    </source>
</evidence>
<dbReference type="InterPro" id="IPR033749">
    <property type="entry name" value="Polyprenyl_synt_CS"/>
</dbReference>
<sequence length="910" mass="98918">MSQTTYATSRAPMLDVRGSLPGQVNTGTISPYRRIDRSNDTIGTSDLAADEQVLLGPFNHLDARPGKEIRSQLIDAFDSWLQVPTASLAVIKNVVRMLHNASLLIDDIQDNSELRRGAPAAHHAFGTAQTINSANYVYFRALRELSTLHNPVMVQIYTAELLNLHHGQGMDLFWRETGTCPTESRYLEMVGNKTGGLFRLAIRCMCVEGSPKQSSADYIRLATMIGILFQILDDFRNLTDGSYTSSKGFCEDLTEGKFSFPIVHAIRSNPGDSFLHDILRQHTDDPAVKKEAVSYLERCGSLIYTQGVIHQLAGDVLTLADEVDAGQGRAQALKDIVQRLMDHGHAKDEAWTLNSAAAAASNFACPTLASSTPDHTNQNDAFSLRNATPQDQIIAGMERKAGETDDTSVNINEGTQAFSEPLPFHFDLGRYAIPHKLYIHGDWSDSSKQQTRSLTSAVTDQVICDNVHWATGEDVDRAVDSAERGLKAWQALSKRQRREALVKYGELLREHAQAIFWLEAVLTGKARSFSAYEVDAAAETFKYYASSIDTFHGQVISQEDECIKYTLHQPFGICAAVLPFNGPLVCFAMKAAPALAAGNALIVKASELNPFSTMLAISLSVEAGIPPGTINGLIGDGEAGNALASHMKIRKISFTGSLPTARLIQTAAAQSNLKSVTLELGGKSPIIVFPDADLDRAAEGCCQFLMLNGQGCMLGTRVYLHKTISDQVISRIQATVQMYEANLQSDPFRDDTWSSPLFNARQRETVLRYIEHGKSEATLLPGGGEVIDGSGCYIRPAIFTNPSSAASILKSEIFGPVVVISTFEEEDVVIKAANDSELGLGAFVWTRDIGRALRVSSQIEAGCVGVNGNPYVPWVANTTAGGWKQSGQGVENGFAALLDWTQTKSVKISG</sequence>
<comment type="catalytic activity">
    <reaction evidence="7">
        <text>an aldehyde + NAD(+) + H2O = a carboxylate + NADH + 2 H(+)</text>
        <dbReference type="Rhea" id="RHEA:16185"/>
        <dbReference type="ChEBI" id="CHEBI:15377"/>
        <dbReference type="ChEBI" id="CHEBI:15378"/>
        <dbReference type="ChEBI" id="CHEBI:17478"/>
        <dbReference type="ChEBI" id="CHEBI:29067"/>
        <dbReference type="ChEBI" id="CHEBI:57540"/>
        <dbReference type="ChEBI" id="CHEBI:57945"/>
        <dbReference type="EC" id="1.2.1.3"/>
    </reaction>
</comment>
<evidence type="ECO:0000256" key="7">
    <source>
        <dbReference type="ARBA" id="ARBA00049194"/>
    </source>
</evidence>
<dbReference type="GO" id="GO:0008299">
    <property type="term" value="P:isoprenoid biosynthetic process"/>
    <property type="evidence" value="ECO:0007669"/>
    <property type="project" value="InterPro"/>
</dbReference>
<evidence type="ECO:0000256" key="6">
    <source>
        <dbReference type="ARBA" id="ARBA00024226"/>
    </source>
</evidence>
<dbReference type="Pfam" id="PF00348">
    <property type="entry name" value="polyprenyl_synt"/>
    <property type="match status" value="1"/>
</dbReference>
<dbReference type="InterPro" id="IPR000092">
    <property type="entry name" value="Polyprenyl_synt"/>
</dbReference>
<dbReference type="EC" id="1.2.1.3" evidence="6"/>
<dbReference type="GO" id="GO:0004659">
    <property type="term" value="F:prenyltransferase activity"/>
    <property type="evidence" value="ECO:0007669"/>
    <property type="project" value="InterPro"/>
</dbReference>
<dbReference type="FunFam" id="3.40.605.10:FF:000007">
    <property type="entry name" value="NAD/NADP-dependent betaine aldehyde dehydrogenase"/>
    <property type="match status" value="1"/>
</dbReference>
<comment type="similarity">
    <text evidence="1 9">Belongs to the aldehyde dehydrogenase family.</text>
</comment>
<protein>
    <recommendedName>
        <fullName evidence="6">aldehyde dehydrogenase (NAD(+))</fullName>
        <ecNumber evidence="6">1.2.1.3</ecNumber>
    </recommendedName>
</protein>
<evidence type="ECO:0000256" key="3">
    <source>
        <dbReference type="ARBA" id="ARBA00022723"/>
    </source>
</evidence>
<dbReference type="AlphaFoldDB" id="A0A1X7REB1"/>
<dbReference type="InterPro" id="IPR029510">
    <property type="entry name" value="Ald_DH_CS_GLU"/>
</dbReference>
<dbReference type="CDD" id="cd00685">
    <property type="entry name" value="Trans_IPPS_HT"/>
    <property type="match status" value="1"/>
</dbReference>
<dbReference type="Proteomes" id="UP000215127">
    <property type="component" value="Chromosome 1"/>
</dbReference>